<evidence type="ECO:0000256" key="1">
    <source>
        <dbReference type="ARBA" id="ARBA00022679"/>
    </source>
</evidence>
<proteinExistence type="inferred from homology"/>
<name>A0A0N5BHZ2_STREA</name>
<dbReference type="PROSITE" id="PS00113">
    <property type="entry name" value="ADENYLATE_KINASE"/>
    <property type="match status" value="1"/>
</dbReference>
<dbReference type="PANTHER" id="PTHR23359">
    <property type="entry name" value="NUCLEOTIDE KINASE"/>
    <property type="match status" value="1"/>
</dbReference>
<dbReference type="GO" id="GO:0006139">
    <property type="term" value="P:nucleobase-containing compound metabolic process"/>
    <property type="evidence" value="ECO:0007669"/>
    <property type="project" value="InterPro"/>
</dbReference>
<evidence type="ECO:0000313" key="6">
    <source>
        <dbReference type="WBParaSite" id="SPAL_0000557700.1"/>
    </source>
</evidence>
<dbReference type="CDD" id="cd01428">
    <property type="entry name" value="ADK"/>
    <property type="match status" value="1"/>
</dbReference>
<organism evidence="5 6">
    <name type="scientific">Strongyloides papillosus</name>
    <name type="common">Intestinal threadworm</name>
    <dbReference type="NCBI Taxonomy" id="174720"/>
    <lineage>
        <taxon>Eukaryota</taxon>
        <taxon>Metazoa</taxon>
        <taxon>Ecdysozoa</taxon>
        <taxon>Nematoda</taxon>
        <taxon>Chromadorea</taxon>
        <taxon>Rhabditida</taxon>
        <taxon>Tylenchina</taxon>
        <taxon>Panagrolaimomorpha</taxon>
        <taxon>Strongyloidoidea</taxon>
        <taxon>Strongyloididae</taxon>
        <taxon>Strongyloides</taxon>
    </lineage>
</organism>
<dbReference type="PRINTS" id="PR00094">
    <property type="entry name" value="ADENYLTKNASE"/>
</dbReference>
<protein>
    <submittedName>
        <fullName evidence="6">Adenylate kinase isoenzyme 1</fullName>
    </submittedName>
</protein>
<dbReference type="SUPFAM" id="SSF52540">
    <property type="entry name" value="P-loop containing nucleoside triphosphate hydrolases"/>
    <property type="match status" value="1"/>
</dbReference>
<keyword evidence="3 4" id="KW-0418">Kinase</keyword>
<evidence type="ECO:0000256" key="3">
    <source>
        <dbReference type="ARBA" id="ARBA00022777"/>
    </source>
</evidence>
<dbReference type="HAMAP" id="MF_00235">
    <property type="entry name" value="Adenylate_kinase_Adk"/>
    <property type="match status" value="1"/>
</dbReference>
<reference evidence="6" key="1">
    <citation type="submission" date="2017-02" db="UniProtKB">
        <authorList>
            <consortium name="WormBaseParasite"/>
        </authorList>
    </citation>
    <scope>IDENTIFICATION</scope>
</reference>
<accession>A0A0N5BHZ2</accession>
<dbReference type="InterPro" id="IPR000850">
    <property type="entry name" value="Adenylat/UMP-CMP_kin"/>
</dbReference>
<sequence>MSLAYGLRDHNIIAVVGGPGAGKKTQCAKICSKLNYTYINTGDLLRTELTKNSTRANEIRKLMDSNQLVPRDYIENIIMTTMIDAIQAGTKGFVMDGYPRDTAQAESFQKKFKAFKFVIFLDCSVSTLTKRLLAKGKASGRTDLTEEVVQRRLRNFREISMPFVETYKKKNICVAVNSENPEDVVTSDIEKILTERLK</sequence>
<evidence type="ECO:0000256" key="4">
    <source>
        <dbReference type="RuleBase" id="RU003330"/>
    </source>
</evidence>
<dbReference type="InterPro" id="IPR033690">
    <property type="entry name" value="Adenylat_kinase_CS"/>
</dbReference>
<comment type="similarity">
    <text evidence="4">Belongs to the adenylate kinase family.</text>
</comment>
<keyword evidence="2" id="KW-0547">Nucleotide-binding</keyword>
<keyword evidence="5" id="KW-1185">Reference proteome</keyword>
<dbReference type="STRING" id="174720.A0A0N5BHZ2"/>
<dbReference type="AlphaFoldDB" id="A0A0N5BHZ2"/>
<evidence type="ECO:0000313" key="5">
    <source>
        <dbReference type="Proteomes" id="UP000046392"/>
    </source>
</evidence>
<dbReference type="GO" id="GO:0019205">
    <property type="term" value="F:nucleobase-containing compound kinase activity"/>
    <property type="evidence" value="ECO:0007669"/>
    <property type="project" value="InterPro"/>
</dbReference>
<dbReference type="GO" id="GO:0005524">
    <property type="term" value="F:ATP binding"/>
    <property type="evidence" value="ECO:0007669"/>
    <property type="project" value="InterPro"/>
</dbReference>
<dbReference type="Proteomes" id="UP000046392">
    <property type="component" value="Unplaced"/>
</dbReference>
<dbReference type="InterPro" id="IPR027417">
    <property type="entry name" value="P-loop_NTPase"/>
</dbReference>
<dbReference type="Gene3D" id="3.40.50.300">
    <property type="entry name" value="P-loop containing nucleotide triphosphate hydrolases"/>
    <property type="match status" value="1"/>
</dbReference>
<evidence type="ECO:0000256" key="2">
    <source>
        <dbReference type="ARBA" id="ARBA00022741"/>
    </source>
</evidence>
<dbReference type="WBParaSite" id="SPAL_0000557700.1">
    <property type="protein sequence ID" value="SPAL_0000557700.1"/>
    <property type="gene ID" value="SPAL_0000557700"/>
</dbReference>
<dbReference type="Pfam" id="PF00406">
    <property type="entry name" value="ADK"/>
    <property type="match status" value="1"/>
</dbReference>
<keyword evidence="1 4" id="KW-0808">Transferase</keyword>